<comment type="caution">
    <text evidence="2">The sequence shown here is derived from an EMBL/GenBank/DDBJ whole genome shotgun (WGS) entry which is preliminary data.</text>
</comment>
<organism evidence="2 3">
    <name type="scientific">Pythium insidiosum</name>
    <name type="common">Pythiosis disease agent</name>
    <dbReference type="NCBI Taxonomy" id="114742"/>
    <lineage>
        <taxon>Eukaryota</taxon>
        <taxon>Sar</taxon>
        <taxon>Stramenopiles</taxon>
        <taxon>Oomycota</taxon>
        <taxon>Peronosporomycetes</taxon>
        <taxon>Pythiales</taxon>
        <taxon>Pythiaceae</taxon>
        <taxon>Pythium</taxon>
    </lineage>
</organism>
<dbReference type="EMBL" id="JAKCXM010000049">
    <property type="protein sequence ID" value="KAJ0405155.1"/>
    <property type="molecule type" value="Genomic_DNA"/>
</dbReference>
<protein>
    <submittedName>
        <fullName evidence="2">Uncharacterized protein</fullName>
    </submittedName>
</protein>
<keyword evidence="3" id="KW-1185">Reference proteome</keyword>
<evidence type="ECO:0000313" key="2">
    <source>
        <dbReference type="EMBL" id="KAJ0405155.1"/>
    </source>
</evidence>
<sequence length="277" mass="32090">MSYNYWFSDSDSESDSDSDSYDANVQCSGITTKGRQCRMFGQRNAGPHFFCHHHFLCRGKTQDGRSCTRKAAFGIYCCAAHDPKLNWLRPRAFRDDALMLSRWELLDKHDHEDFYTQAGLDEAETHRDHVVECQVASHVFNGLYRRYRDNGWDVQEISDGISVVREFLNDEPNLVPVHQDINVLKGSGITSFLDERAFNGYALFTTHLRLACERLSARQLDGMMWTRLTRATTYNIKKAVGRQMQTLVYTLDNEADNETMHDLTQHFEKLRVNIKNT</sequence>
<proteinExistence type="predicted"/>
<evidence type="ECO:0000256" key="1">
    <source>
        <dbReference type="SAM" id="MobiDB-lite"/>
    </source>
</evidence>
<name>A0AAD5MEX2_PYTIN</name>
<reference evidence="2" key="1">
    <citation type="submission" date="2021-12" db="EMBL/GenBank/DDBJ databases">
        <title>Prjna785345.</title>
        <authorList>
            <person name="Rujirawat T."/>
            <person name="Krajaejun T."/>
        </authorList>
    </citation>
    <scope>NUCLEOTIDE SEQUENCE</scope>
    <source>
        <strain evidence="2">Pi057C3</strain>
    </source>
</reference>
<feature type="compositionally biased region" description="Acidic residues" evidence="1">
    <location>
        <begin position="10"/>
        <end position="20"/>
    </location>
</feature>
<dbReference type="Proteomes" id="UP001209570">
    <property type="component" value="Unassembled WGS sequence"/>
</dbReference>
<gene>
    <name evidence="2" type="ORF">P43SY_001360</name>
</gene>
<dbReference type="AlphaFoldDB" id="A0AAD5MEX2"/>
<accession>A0AAD5MEX2</accession>
<feature type="region of interest" description="Disordered" evidence="1">
    <location>
        <begin position="1"/>
        <end position="21"/>
    </location>
</feature>
<evidence type="ECO:0000313" key="3">
    <source>
        <dbReference type="Proteomes" id="UP001209570"/>
    </source>
</evidence>